<keyword evidence="2" id="KW-1185">Reference proteome</keyword>
<evidence type="ECO:0000313" key="1">
    <source>
        <dbReference type="EMBL" id="KGX92358.1"/>
    </source>
</evidence>
<proteinExistence type="predicted"/>
<reference evidence="1 2" key="1">
    <citation type="submission" date="2013-08" db="EMBL/GenBank/DDBJ databases">
        <authorList>
            <person name="Huang J."/>
            <person name="Wang G."/>
        </authorList>
    </citation>
    <scope>NUCLEOTIDE SEQUENCE [LARGE SCALE GENOMIC DNA]</scope>
    <source>
        <strain evidence="1 2">JSM 076056</strain>
    </source>
</reference>
<sequence length="74" mass="8457">MLWVLTQNEKSLMNVKQVVVKGKDIEGVMGRSFFTDWSGVLGKYESNARAKEILKEMVRKIEEGSSLTYSMPKE</sequence>
<accession>A0A0A5GMA3</accession>
<dbReference type="OrthoDB" id="1756121at2"/>
<comment type="caution">
    <text evidence="1">The sequence shown here is derived from an EMBL/GenBank/DDBJ whole genome shotgun (WGS) entry which is preliminary data.</text>
</comment>
<evidence type="ECO:0000313" key="2">
    <source>
        <dbReference type="Proteomes" id="UP000030528"/>
    </source>
</evidence>
<name>A0A0A5GMA3_9BACI</name>
<dbReference type="EMBL" id="AVPE01000006">
    <property type="protein sequence ID" value="KGX92358.1"/>
    <property type="molecule type" value="Genomic_DNA"/>
</dbReference>
<dbReference type="eggNOG" id="ENOG502ZK3K">
    <property type="taxonomic scope" value="Bacteria"/>
</dbReference>
<gene>
    <name evidence="1" type="ORF">N781_16525</name>
</gene>
<organism evidence="1 2">
    <name type="scientific">Pontibacillus halophilus JSM 076056 = DSM 19796</name>
    <dbReference type="NCBI Taxonomy" id="1385510"/>
    <lineage>
        <taxon>Bacteria</taxon>
        <taxon>Bacillati</taxon>
        <taxon>Bacillota</taxon>
        <taxon>Bacilli</taxon>
        <taxon>Bacillales</taxon>
        <taxon>Bacillaceae</taxon>
        <taxon>Pontibacillus</taxon>
    </lineage>
</organism>
<dbReference type="AlphaFoldDB" id="A0A0A5GMA3"/>
<dbReference type="Proteomes" id="UP000030528">
    <property type="component" value="Unassembled WGS sequence"/>
</dbReference>
<protein>
    <submittedName>
        <fullName evidence="1">Uncharacterized protein</fullName>
    </submittedName>
</protein>
<dbReference type="RefSeq" id="WP_026800502.1">
    <property type="nucleotide sequence ID" value="NZ_AULI01000008.1"/>
</dbReference>